<evidence type="ECO:0000313" key="2">
    <source>
        <dbReference type="Proteomes" id="UP001230649"/>
    </source>
</evidence>
<name>A0ACC2UXL9_9TREE</name>
<reference evidence="1" key="1">
    <citation type="submission" date="2023-04" db="EMBL/GenBank/DDBJ databases">
        <title>Draft Genome sequencing of Naganishia species isolated from polar environments using Oxford Nanopore Technology.</title>
        <authorList>
            <person name="Leo P."/>
            <person name="Venkateswaran K."/>
        </authorList>
    </citation>
    <scope>NUCLEOTIDE SEQUENCE</scope>
    <source>
        <strain evidence="1">MNA-CCFEE 5262</strain>
    </source>
</reference>
<accession>A0ACC2UXL9</accession>
<proteinExistence type="predicted"/>
<evidence type="ECO:0000313" key="1">
    <source>
        <dbReference type="EMBL" id="KAJ9091366.1"/>
    </source>
</evidence>
<dbReference type="Proteomes" id="UP001230649">
    <property type="component" value="Unassembled WGS sequence"/>
</dbReference>
<comment type="caution">
    <text evidence="1">The sequence shown here is derived from an EMBL/GenBank/DDBJ whole genome shotgun (WGS) entry which is preliminary data.</text>
</comment>
<organism evidence="1 2">
    <name type="scientific">Naganishia adeliensis</name>
    <dbReference type="NCBI Taxonomy" id="92952"/>
    <lineage>
        <taxon>Eukaryota</taxon>
        <taxon>Fungi</taxon>
        <taxon>Dikarya</taxon>
        <taxon>Basidiomycota</taxon>
        <taxon>Agaricomycotina</taxon>
        <taxon>Tremellomycetes</taxon>
        <taxon>Filobasidiales</taxon>
        <taxon>Filobasidiaceae</taxon>
        <taxon>Naganishia</taxon>
    </lineage>
</organism>
<keyword evidence="2" id="KW-1185">Reference proteome</keyword>
<protein>
    <submittedName>
        <fullName evidence="1">Uncharacterized protein</fullName>
    </submittedName>
</protein>
<sequence length="563" mass="62315">MSTPATADLEAQIAKLTVKVHELKTSKQPFQAEQKRLGELKRSMNLALGGGEKKDKEGKGKLVLKTPKGTKDHGPSATLMRKQIFSTLENIFLKHGACTIDTPVFELKDILAGKYGEDSKLIYDLQDQGGELCSLRYDLTVPFARFLAMNQSTYPSIKRYHIGKVYRRDQPAMSKGRMREFYQCDFDIAGNFDTMVPDSEILCILVEALNALDIGDFTVKLNHRKILDGIFELAGVPKDKIRTISSAVDKLDKSPWDEVRREMTVDKRLDGAIADRIGEYVKLKGPGKELLAKLQADENLMAVPSANEGLKEMGILFDYLEIFGVLNYMSFDMSLARGLDYYTGIIYEAVHASSAPPGLTTQPSVPAESCVTTTADAKKPKKKAAAGEEEEIDESTVGVGSIAAGGRYDELVGMFYEASGGKKGSGRIPCVGISVGVERVYSIMLAKQKERQEREGRGKETQVYVVAVGGDGLLKERMALVKQLWDAGIKAEFSYKTKPKLQQQFDTCDRDQTPLTVIVGPKELEQGLVRMRRQLGKEGQTGEGEPVKRDELVAYLKQQIEQL</sequence>
<gene>
    <name evidence="1" type="ORF">QFC20_007652</name>
</gene>
<dbReference type="EMBL" id="JASBWS010000203">
    <property type="protein sequence ID" value="KAJ9091366.1"/>
    <property type="molecule type" value="Genomic_DNA"/>
</dbReference>